<feature type="transmembrane region" description="Helical" evidence="17">
    <location>
        <begin position="75"/>
        <end position="96"/>
    </location>
</feature>
<dbReference type="HAMAP" id="MF_01006">
    <property type="entry name" value="Undec_diphosphatase"/>
    <property type="match status" value="1"/>
</dbReference>
<comment type="similarity">
    <text evidence="2 17">Belongs to the UppP family.</text>
</comment>
<keyword evidence="11 17" id="KW-0472">Membrane</keyword>
<dbReference type="InterPro" id="IPR003824">
    <property type="entry name" value="UppP"/>
</dbReference>
<evidence type="ECO:0000256" key="11">
    <source>
        <dbReference type="ARBA" id="ARBA00023136"/>
    </source>
</evidence>
<evidence type="ECO:0000256" key="1">
    <source>
        <dbReference type="ARBA" id="ARBA00004651"/>
    </source>
</evidence>
<proteinExistence type="inferred from homology"/>
<comment type="function">
    <text evidence="17">Catalyzes the dephosphorylation of undecaprenyl diphosphate (UPP). Confers resistance to bacitracin.</text>
</comment>
<dbReference type="Proteomes" id="UP000824128">
    <property type="component" value="Unassembled WGS sequence"/>
</dbReference>
<keyword evidence="13 17" id="KW-0961">Cell wall biogenesis/degradation</keyword>
<dbReference type="Pfam" id="PF02673">
    <property type="entry name" value="BacA"/>
    <property type="match status" value="1"/>
</dbReference>
<dbReference type="GO" id="GO:0005886">
    <property type="term" value="C:plasma membrane"/>
    <property type="evidence" value="ECO:0007669"/>
    <property type="project" value="UniProtKB-SubCell"/>
</dbReference>
<comment type="miscellaneous">
    <text evidence="17">Bacitracin is thought to be involved in the inhibition of peptidoglycan synthesis by sequestering undecaprenyl diphosphate, thereby reducing the pool of lipid carrier available.</text>
</comment>
<comment type="caution">
    <text evidence="18">The sequence shown here is derived from an EMBL/GenBank/DDBJ whole genome shotgun (WGS) entry which is preliminary data.</text>
</comment>
<comment type="catalytic activity">
    <reaction evidence="16 17">
        <text>di-trans,octa-cis-undecaprenyl diphosphate + H2O = di-trans,octa-cis-undecaprenyl phosphate + phosphate + H(+)</text>
        <dbReference type="Rhea" id="RHEA:28094"/>
        <dbReference type="ChEBI" id="CHEBI:15377"/>
        <dbReference type="ChEBI" id="CHEBI:15378"/>
        <dbReference type="ChEBI" id="CHEBI:43474"/>
        <dbReference type="ChEBI" id="CHEBI:58405"/>
        <dbReference type="ChEBI" id="CHEBI:60392"/>
        <dbReference type="EC" id="3.6.1.27"/>
    </reaction>
</comment>
<evidence type="ECO:0000256" key="16">
    <source>
        <dbReference type="ARBA" id="ARBA00047594"/>
    </source>
</evidence>
<evidence type="ECO:0000313" key="18">
    <source>
        <dbReference type="EMBL" id="HIU94468.1"/>
    </source>
</evidence>
<reference evidence="18" key="1">
    <citation type="submission" date="2020-10" db="EMBL/GenBank/DDBJ databases">
        <authorList>
            <person name="Gilroy R."/>
        </authorList>
    </citation>
    <scope>NUCLEOTIDE SEQUENCE</scope>
    <source>
        <strain evidence="18">ChiGjej2B2-16831</strain>
    </source>
</reference>
<sequence length="269" mass="29051">MTIWKAVLLGLVQGLCEFLPVSSSGHLILLQRMLGVESGAVFFTVMLHVATLVAVLIVYRRMVWQLLCHPFQKTVLYLILALVPTVLVALLFKFVPPFDAFYEAAEEGAYLGVCFLFTGCILAGSDLLRRPRSRQRGLHDMRAADALAIGSMQAVGVLPGVSRSGSTITGALFAGLDRKAAANFSFLLSIPSIVGGAVLEVPDALRGGAAQIDWLCVAVGMLVAGVTGYFAIRVMLRAIKRRGLWGFAVYTGLLGAAILVDQFFTHRFF</sequence>
<evidence type="ECO:0000256" key="4">
    <source>
        <dbReference type="ARBA" id="ARBA00021581"/>
    </source>
</evidence>
<protein>
    <recommendedName>
        <fullName evidence="4 17">Undecaprenyl-diphosphatase</fullName>
        <ecNumber evidence="3 17">3.6.1.27</ecNumber>
    </recommendedName>
    <alternativeName>
        <fullName evidence="15 17">Bacitracin resistance protein</fullName>
    </alternativeName>
    <alternativeName>
        <fullName evidence="14 17">Undecaprenyl pyrophosphate phosphatase</fullName>
    </alternativeName>
</protein>
<keyword evidence="7 17" id="KW-0378">Hydrolase</keyword>
<feature type="transmembrane region" description="Helical" evidence="17">
    <location>
        <begin position="180"/>
        <end position="199"/>
    </location>
</feature>
<organism evidence="18 19">
    <name type="scientific">Candidatus Aphodomorpha intestinavium</name>
    <dbReference type="NCBI Taxonomy" id="2840672"/>
    <lineage>
        <taxon>Bacteria</taxon>
        <taxon>Bacillati</taxon>
        <taxon>Bacillota</taxon>
        <taxon>Clostridia</taxon>
        <taxon>Eubacteriales</taxon>
        <taxon>Candidatus Aphodomorpha</taxon>
    </lineage>
</organism>
<keyword evidence="10 17" id="KW-1133">Transmembrane helix</keyword>
<keyword evidence="8 17" id="KW-0133">Cell shape</keyword>
<dbReference type="GO" id="GO:0046677">
    <property type="term" value="P:response to antibiotic"/>
    <property type="evidence" value="ECO:0007669"/>
    <property type="project" value="UniProtKB-UniRule"/>
</dbReference>
<dbReference type="GO" id="GO:0009252">
    <property type="term" value="P:peptidoglycan biosynthetic process"/>
    <property type="evidence" value="ECO:0007669"/>
    <property type="project" value="UniProtKB-KW"/>
</dbReference>
<evidence type="ECO:0000256" key="12">
    <source>
        <dbReference type="ARBA" id="ARBA00023251"/>
    </source>
</evidence>
<feature type="transmembrane region" description="Helical" evidence="17">
    <location>
        <begin position="211"/>
        <end position="232"/>
    </location>
</feature>
<dbReference type="EMBL" id="DVNZ01000150">
    <property type="protein sequence ID" value="HIU94468.1"/>
    <property type="molecule type" value="Genomic_DNA"/>
</dbReference>
<keyword evidence="5 17" id="KW-1003">Cell membrane</keyword>
<feature type="transmembrane region" description="Helical" evidence="17">
    <location>
        <begin position="244"/>
        <end position="264"/>
    </location>
</feature>
<dbReference type="GO" id="GO:0008360">
    <property type="term" value="P:regulation of cell shape"/>
    <property type="evidence" value="ECO:0007669"/>
    <property type="project" value="UniProtKB-KW"/>
</dbReference>
<dbReference type="PANTHER" id="PTHR30622:SF4">
    <property type="entry name" value="UNDECAPRENYL-DIPHOSPHATASE"/>
    <property type="match status" value="1"/>
</dbReference>
<evidence type="ECO:0000313" key="19">
    <source>
        <dbReference type="Proteomes" id="UP000824128"/>
    </source>
</evidence>
<evidence type="ECO:0000256" key="10">
    <source>
        <dbReference type="ARBA" id="ARBA00022989"/>
    </source>
</evidence>
<keyword evidence="9 17" id="KW-0573">Peptidoglycan synthesis</keyword>
<evidence type="ECO:0000256" key="13">
    <source>
        <dbReference type="ARBA" id="ARBA00023316"/>
    </source>
</evidence>
<dbReference type="GO" id="GO:0050380">
    <property type="term" value="F:undecaprenyl-diphosphatase activity"/>
    <property type="evidence" value="ECO:0007669"/>
    <property type="project" value="UniProtKB-UniRule"/>
</dbReference>
<keyword evidence="6 17" id="KW-0812">Transmembrane</keyword>
<reference evidence="18" key="2">
    <citation type="journal article" date="2021" name="PeerJ">
        <title>Extensive microbial diversity within the chicken gut microbiome revealed by metagenomics and culture.</title>
        <authorList>
            <person name="Gilroy R."/>
            <person name="Ravi A."/>
            <person name="Getino M."/>
            <person name="Pursley I."/>
            <person name="Horton D.L."/>
            <person name="Alikhan N.F."/>
            <person name="Baker D."/>
            <person name="Gharbi K."/>
            <person name="Hall N."/>
            <person name="Watson M."/>
            <person name="Adriaenssens E.M."/>
            <person name="Foster-Nyarko E."/>
            <person name="Jarju S."/>
            <person name="Secka A."/>
            <person name="Antonio M."/>
            <person name="Oren A."/>
            <person name="Chaudhuri R.R."/>
            <person name="La Ragione R."/>
            <person name="Hildebrand F."/>
            <person name="Pallen M.J."/>
        </authorList>
    </citation>
    <scope>NUCLEOTIDE SEQUENCE</scope>
    <source>
        <strain evidence="18">ChiGjej2B2-16831</strain>
    </source>
</reference>
<gene>
    <name evidence="17" type="primary">uppP</name>
    <name evidence="18" type="ORF">IAD24_04840</name>
</gene>
<comment type="subcellular location">
    <subcellularLocation>
        <location evidence="1 17">Cell membrane</location>
        <topology evidence="1 17">Multi-pass membrane protein</topology>
    </subcellularLocation>
</comment>
<name>A0A9D1N3C2_9FIRM</name>
<evidence type="ECO:0000256" key="8">
    <source>
        <dbReference type="ARBA" id="ARBA00022960"/>
    </source>
</evidence>
<dbReference type="GO" id="GO:0071555">
    <property type="term" value="P:cell wall organization"/>
    <property type="evidence" value="ECO:0007669"/>
    <property type="project" value="UniProtKB-KW"/>
</dbReference>
<evidence type="ECO:0000256" key="14">
    <source>
        <dbReference type="ARBA" id="ARBA00032707"/>
    </source>
</evidence>
<dbReference type="PANTHER" id="PTHR30622">
    <property type="entry name" value="UNDECAPRENYL-DIPHOSPHATASE"/>
    <property type="match status" value="1"/>
</dbReference>
<evidence type="ECO:0000256" key="2">
    <source>
        <dbReference type="ARBA" id="ARBA00010621"/>
    </source>
</evidence>
<evidence type="ECO:0000256" key="3">
    <source>
        <dbReference type="ARBA" id="ARBA00012374"/>
    </source>
</evidence>
<evidence type="ECO:0000256" key="9">
    <source>
        <dbReference type="ARBA" id="ARBA00022984"/>
    </source>
</evidence>
<dbReference type="EC" id="3.6.1.27" evidence="3 17"/>
<evidence type="ECO:0000256" key="15">
    <source>
        <dbReference type="ARBA" id="ARBA00032932"/>
    </source>
</evidence>
<dbReference type="AlphaFoldDB" id="A0A9D1N3C2"/>
<feature type="transmembrane region" description="Helical" evidence="17">
    <location>
        <begin position="108"/>
        <end position="128"/>
    </location>
</feature>
<evidence type="ECO:0000256" key="17">
    <source>
        <dbReference type="HAMAP-Rule" id="MF_01006"/>
    </source>
</evidence>
<evidence type="ECO:0000256" key="6">
    <source>
        <dbReference type="ARBA" id="ARBA00022692"/>
    </source>
</evidence>
<accession>A0A9D1N3C2</accession>
<evidence type="ECO:0000256" key="7">
    <source>
        <dbReference type="ARBA" id="ARBA00022801"/>
    </source>
</evidence>
<keyword evidence="12 17" id="KW-0046">Antibiotic resistance</keyword>
<evidence type="ECO:0000256" key="5">
    <source>
        <dbReference type="ARBA" id="ARBA00022475"/>
    </source>
</evidence>
<feature type="transmembrane region" description="Helical" evidence="17">
    <location>
        <begin position="40"/>
        <end position="59"/>
    </location>
</feature>